<evidence type="ECO:0000256" key="2">
    <source>
        <dbReference type="SAM" id="MobiDB-lite"/>
    </source>
</evidence>
<dbReference type="Proteomes" id="UP000652761">
    <property type="component" value="Unassembled WGS sequence"/>
</dbReference>
<protein>
    <submittedName>
        <fullName evidence="3">Uncharacterized protein</fullName>
    </submittedName>
</protein>
<proteinExistence type="predicted"/>
<feature type="region of interest" description="Disordered" evidence="2">
    <location>
        <begin position="142"/>
        <end position="237"/>
    </location>
</feature>
<reference evidence="3" key="1">
    <citation type="submission" date="2017-07" db="EMBL/GenBank/DDBJ databases">
        <title>Taro Niue Genome Assembly and Annotation.</title>
        <authorList>
            <person name="Atibalentja N."/>
            <person name="Keating K."/>
            <person name="Fields C.J."/>
        </authorList>
    </citation>
    <scope>NUCLEOTIDE SEQUENCE</scope>
    <source>
        <strain evidence="3">Niue_2</strain>
        <tissue evidence="3">Leaf</tissue>
    </source>
</reference>
<keyword evidence="4" id="KW-1185">Reference proteome</keyword>
<evidence type="ECO:0000313" key="4">
    <source>
        <dbReference type="Proteomes" id="UP000652761"/>
    </source>
</evidence>
<keyword evidence="1" id="KW-0175">Coiled coil</keyword>
<feature type="compositionally biased region" description="Basic and acidic residues" evidence="2">
    <location>
        <begin position="431"/>
        <end position="452"/>
    </location>
</feature>
<organism evidence="3 4">
    <name type="scientific">Colocasia esculenta</name>
    <name type="common">Wild taro</name>
    <name type="synonym">Arum esculentum</name>
    <dbReference type="NCBI Taxonomy" id="4460"/>
    <lineage>
        <taxon>Eukaryota</taxon>
        <taxon>Viridiplantae</taxon>
        <taxon>Streptophyta</taxon>
        <taxon>Embryophyta</taxon>
        <taxon>Tracheophyta</taxon>
        <taxon>Spermatophyta</taxon>
        <taxon>Magnoliopsida</taxon>
        <taxon>Liliopsida</taxon>
        <taxon>Araceae</taxon>
        <taxon>Aroideae</taxon>
        <taxon>Colocasieae</taxon>
        <taxon>Colocasia</taxon>
    </lineage>
</organism>
<gene>
    <name evidence="3" type="ORF">Taro_034386</name>
</gene>
<dbReference type="AlphaFoldDB" id="A0A843W9V8"/>
<feature type="region of interest" description="Disordered" evidence="2">
    <location>
        <begin position="420"/>
        <end position="454"/>
    </location>
</feature>
<evidence type="ECO:0000256" key="1">
    <source>
        <dbReference type="SAM" id="Coils"/>
    </source>
</evidence>
<accession>A0A843W9V8</accession>
<comment type="caution">
    <text evidence="3">The sequence shown here is derived from an EMBL/GenBank/DDBJ whole genome shotgun (WGS) entry which is preliminary data.</text>
</comment>
<feature type="coiled-coil region" evidence="1">
    <location>
        <begin position="559"/>
        <end position="595"/>
    </location>
</feature>
<sequence>MHIGLSNKYSNNKGWMDRLLFVRHRGGAEWGFPTVIRTARKDSFPKLIQDEARASDRLLRAGVRNGEGYVTEFQLVKYGLSKPWTAAELEAGRDQEANDEFAEQIPVLAHMVYEGDDVAAVVRVPSAVRVGAAVTTALVAPSPAEGRPSKAQAPEMGPGRIRLKKKATKEVVPAGARASPAEGDGASRPSASVKKRPVLFKESAEEEGELHARKRKKTVQATPPRDEEGTEEEEEAQLLLRRSRVVKSADQGVPQVASVTRPEVMQKMATKLGLIFVSEGSGSPTGGEARGSTCSRNREPSGASNVGGAEHGATSNTAEVSSRRSGEIAAPPARQEGDADAMAISAPVGVAASSAIAPAPNAALSEGQEVVPAAGATEKVAATTGASEEVAATLGGVLPPMPPTEVVAIVNATSKVVEDTEADAAGAGDGVRAEESKDDRRPLSEALQKKLPADPSVAALEATLRRMENAPRDLPASPTASRLDRLARCLDLPSKQTPERLVEGYHPEGLGEDGLSDVDVEVLLDGMSKSLGILKALAVRGQRQKYLHEANAAFFEELSASHKARETALEEEVKNLKAALQASELEATLVRAEKEALTKVVVDAGVRAIADYKAGPEYREDLEQYGARCYRVGLNAGKEVGERLSWVERAQEAFEAAVRECRRRTQDVLLDGVRFAQFQSGRMPSPGGDAGPSQQAP</sequence>
<dbReference type="EMBL" id="NMUH01002711">
    <property type="protein sequence ID" value="MQM01625.1"/>
    <property type="molecule type" value="Genomic_DNA"/>
</dbReference>
<feature type="region of interest" description="Disordered" evidence="2">
    <location>
        <begin position="277"/>
        <end position="337"/>
    </location>
</feature>
<name>A0A843W9V8_COLES</name>
<evidence type="ECO:0000313" key="3">
    <source>
        <dbReference type="EMBL" id="MQM01625.1"/>
    </source>
</evidence>